<dbReference type="InterPro" id="IPR023833">
    <property type="entry name" value="Signal_pept_SipW-depend-type"/>
</dbReference>
<name>A0A7X5QZU6_9MICO</name>
<accession>A0A7X5QZU6</accession>
<dbReference type="RefSeq" id="WP_167148222.1">
    <property type="nucleotide sequence ID" value="NZ_JAAMOX010000001.1"/>
</dbReference>
<keyword evidence="2" id="KW-1185">Reference proteome</keyword>
<dbReference type="NCBIfam" id="TIGR04088">
    <property type="entry name" value="cognate_SipW"/>
    <property type="match status" value="1"/>
</dbReference>
<evidence type="ECO:0000313" key="1">
    <source>
        <dbReference type="EMBL" id="NIH52978.1"/>
    </source>
</evidence>
<reference evidence="1 2" key="1">
    <citation type="submission" date="2020-02" db="EMBL/GenBank/DDBJ databases">
        <title>Sequencing the genomes of 1000 actinobacteria strains.</title>
        <authorList>
            <person name="Klenk H.-P."/>
        </authorList>
    </citation>
    <scope>NUCLEOTIDE SEQUENCE [LARGE SCALE GENOMIC DNA]</scope>
    <source>
        <strain evidence="1 2">DSM 27960</strain>
    </source>
</reference>
<dbReference type="AlphaFoldDB" id="A0A7X5QZU6"/>
<protein>
    <submittedName>
        <fullName evidence="1">Alternate signal-mediated exported protein</fullName>
    </submittedName>
</protein>
<comment type="caution">
    <text evidence="1">The sequence shown here is derived from an EMBL/GenBank/DDBJ whole genome shotgun (WGS) entry which is preliminary data.</text>
</comment>
<evidence type="ECO:0000313" key="2">
    <source>
        <dbReference type="Proteomes" id="UP000541033"/>
    </source>
</evidence>
<dbReference type="NCBIfam" id="TIGR04089">
    <property type="entry name" value="exp_by_SipW_III"/>
    <property type="match status" value="1"/>
</dbReference>
<dbReference type="EMBL" id="JAAMOX010000001">
    <property type="protein sequence ID" value="NIH52978.1"/>
    <property type="molecule type" value="Genomic_DNA"/>
</dbReference>
<proteinExistence type="predicted"/>
<sequence length="179" mass="17635">MNKLTKSTLAVTTGIALLMGGAGTLAFWNDTIDAGSTGSITAGTLSLSNSSAGTWTDQNGQGIDIANFRAVPGDTLTYNTTVDVAAIGDNLTGTIEIGTASIAPATAGVSDTELAALLTDSATFTVNGSAGSTFTATGTPQSVGVTVTITWPSGTPAADNLAKLGNVSLADFAITATQA</sequence>
<organism evidence="1 2">
    <name type="scientific">Lysinibacter cavernae</name>
    <dbReference type="NCBI Taxonomy" id="1640652"/>
    <lineage>
        <taxon>Bacteria</taxon>
        <taxon>Bacillati</taxon>
        <taxon>Actinomycetota</taxon>
        <taxon>Actinomycetes</taxon>
        <taxon>Micrococcales</taxon>
        <taxon>Microbacteriaceae</taxon>
        <taxon>Lysinibacter</taxon>
    </lineage>
</organism>
<dbReference type="Proteomes" id="UP000541033">
    <property type="component" value="Unassembled WGS sequence"/>
</dbReference>
<dbReference type="InterPro" id="IPR024006">
    <property type="entry name" value="Alt_signal_exp_actinobact"/>
</dbReference>
<gene>
    <name evidence="1" type="ORF">FHX76_000846</name>
</gene>